<dbReference type="PANTHER" id="PTHR40370:SF1">
    <property type="entry name" value="DUF3074 DOMAIN-CONTAINING PROTEIN"/>
    <property type="match status" value="1"/>
</dbReference>
<organism evidence="2 3">
    <name type="scientific">Thelephora terrestris</name>
    <dbReference type="NCBI Taxonomy" id="56493"/>
    <lineage>
        <taxon>Eukaryota</taxon>
        <taxon>Fungi</taxon>
        <taxon>Dikarya</taxon>
        <taxon>Basidiomycota</taxon>
        <taxon>Agaricomycotina</taxon>
        <taxon>Agaricomycetes</taxon>
        <taxon>Thelephorales</taxon>
        <taxon>Thelephoraceae</taxon>
        <taxon>Thelephora</taxon>
    </lineage>
</organism>
<reference evidence="2" key="1">
    <citation type="journal article" date="2020" name="Nat. Commun.">
        <title>Large-scale genome sequencing of mycorrhizal fungi provides insights into the early evolution of symbiotic traits.</title>
        <authorList>
            <person name="Miyauchi S."/>
            <person name="Kiss E."/>
            <person name="Kuo A."/>
            <person name="Drula E."/>
            <person name="Kohler A."/>
            <person name="Sanchez-Garcia M."/>
            <person name="Morin E."/>
            <person name="Andreopoulos B."/>
            <person name="Barry K.W."/>
            <person name="Bonito G."/>
            <person name="Buee M."/>
            <person name="Carver A."/>
            <person name="Chen C."/>
            <person name="Cichocki N."/>
            <person name="Clum A."/>
            <person name="Culley D."/>
            <person name="Crous P.W."/>
            <person name="Fauchery L."/>
            <person name="Girlanda M."/>
            <person name="Hayes R.D."/>
            <person name="Keri Z."/>
            <person name="LaButti K."/>
            <person name="Lipzen A."/>
            <person name="Lombard V."/>
            <person name="Magnuson J."/>
            <person name="Maillard F."/>
            <person name="Murat C."/>
            <person name="Nolan M."/>
            <person name="Ohm R.A."/>
            <person name="Pangilinan J."/>
            <person name="Pereira M.F."/>
            <person name="Perotto S."/>
            <person name="Peter M."/>
            <person name="Pfister S."/>
            <person name="Riley R."/>
            <person name="Sitrit Y."/>
            <person name="Stielow J.B."/>
            <person name="Szollosi G."/>
            <person name="Zifcakova L."/>
            <person name="Stursova M."/>
            <person name="Spatafora J.W."/>
            <person name="Tedersoo L."/>
            <person name="Vaario L.M."/>
            <person name="Yamada A."/>
            <person name="Yan M."/>
            <person name="Wang P."/>
            <person name="Xu J."/>
            <person name="Bruns T."/>
            <person name="Baldrian P."/>
            <person name="Vilgalys R."/>
            <person name="Dunand C."/>
            <person name="Henrissat B."/>
            <person name="Grigoriev I.V."/>
            <person name="Hibbett D."/>
            <person name="Nagy L.G."/>
            <person name="Martin F.M."/>
        </authorList>
    </citation>
    <scope>NUCLEOTIDE SEQUENCE</scope>
    <source>
        <strain evidence="2">UH-Tt-Lm1</strain>
    </source>
</reference>
<accession>A0A9P6HA68</accession>
<evidence type="ECO:0000313" key="3">
    <source>
        <dbReference type="Proteomes" id="UP000736335"/>
    </source>
</evidence>
<comment type="caution">
    <text evidence="2">The sequence shown here is derived from an EMBL/GenBank/DDBJ whole genome shotgun (WGS) entry which is preliminary data.</text>
</comment>
<reference evidence="2" key="2">
    <citation type="submission" date="2020-11" db="EMBL/GenBank/DDBJ databases">
        <authorList>
            <consortium name="DOE Joint Genome Institute"/>
            <person name="Kuo A."/>
            <person name="Miyauchi S."/>
            <person name="Kiss E."/>
            <person name="Drula E."/>
            <person name="Kohler A."/>
            <person name="Sanchez-Garcia M."/>
            <person name="Andreopoulos B."/>
            <person name="Barry K.W."/>
            <person name="Bonito G."/>
            <person name="Buee M."/>
            <person name="Carver A."/>
            <person name="Chen C."/>
            <person name="Cichocki N."/>
            <person name="Clum A."/>
            <person name="Culley D."/>
            <person name="Crous P.W."/>
            <person name="Fauchery L."/>
            <person name="Girlanda M."/>
            <person name="Hayes R."/>
            <person name="Keri Z."/>
            <person name="Labutti K."/>
            <person name="Lipzen A."/>
            <person name="Lombard V."/>
            <person name="Magnuson J."/>
            <person name="Maillard F."/>
            <person name="Morin E."/>
            <person name="Murat C."/>
            <person name="Nolan M."/>
            <person name="Ohm R."/>
            <person name="Pangilinan J."/>
            <person name="Pereira M."/>
            <person name="Perotto S."/>
            <person name="Peter M."/>
            <person name="Riley R."/>
            <person name="Sitrit Y."/>
            <person name="Stielow B."/>
            <person name="Szollosi G."/>
            <person name="Zifcakova L."/>
            <person name="Stursova M."/>
            <person name="Spatafora J.W."/>
            <person name="Tedersoo L."/>
            <person name="Vaario L.-M."/>
            <person name="Yamada A."/>
            <person name="Yan M."/>
            <person name="Wang P."/>
            <person name="Xu J."/>
            <person name="Bruns T."/>
            <person name="Baldrian P."/>
            <person name="Vilgalys R."/>
            <person name="Henrissat B."/>
            <person name="Grigoriev I.V."/>
            <person name="Hibbett D."/>
            <person name="Nagy L.G."/>
            <person name="Martin F.M."/>
        </authorList>
    </citation>
    <scope>NUCLEOTIDE SEQUENCE</scope>
    <source>
        <strain evidence="2">UH-Tt-Lm1</strain>
    </source>
</reference>
<dbReference type="EMBL" id="WIUZ02000011">
    <property type="protein sequence ID" value="KAF9782601.1"/>
    <property type="molecule type" value="Genomic_DNA"/>
</dbReference>
<evidence type="ECO:0000259" key="1">
    <source>
        <dbReference type="Pfam" id="PF11274"/>
    </source>
</evidence>
<protein>
    <recommendedName>
        <fullName evidence="1">DUF3074 domain-containing protein</fullName>
    </recommendedName>
</protein>
<gene>
    <name evidence="2" type="ORF">BJ322DRAFT_162951</name>
</gene>
<dbReference type="PANTHER" id="PTHR40370">
    <property type="entry name" value="EXPRESSED PROTEIN"/>
    <property type="match status" value="1"/>
</dbReference>
<dbReference type="InterPro" id="IPR024500">
    <property type="entry name" value="DUF3074"/>
</dbReference>
<dbReference type="InterPro" id="IPR023393">
    <property type="entry name" value="START-like_dom_sf"/>
</dbReference>
<dbReference type="Gene3D" id="3.30.530.20">
    <property type="match status" value="1"/>
</dbReference>
<keyword evidence="3" id="KW-1185">Reference proteome</keyword>
<dbReference type="Pfam" id="PF11274">
    <property type="entry name" value="DUF3074"/>
    <property type="match status" value="1"/>
</dbReference>
<name>A0A9P6HA68_9AGAM</name>
<evidence type="ECO:0000313" key="2">
    <source>
        <dbReference type="EMBL" id="KAF9782601.1"/>
    </source>
</evidence>
<sequence length="244" mass="26855">MSQPQYSFLFSGLPIKLSEVPSEDAIIAAGKEILAASVNWKPGKTLQKVVKTSMYSPGSKDGKGGKKWACRFSEHTRDEGTFDDFWSGLGTNKAENEMQFIPEIKKVKLVKSLSPNAEIWTLYYELNLVMSPRVFTVLQVKQLGEVDSMREGVVVSIPINLSSTEDEELAALEEKGVKGRYASVEHILELPDDKVEWRMATSSSPGGLVPQFVNDLALPGAISKDVPLFLGWMQAKKATAENAT</sequence>
<dbReference type="SUPFAM" id="SSF55961">
    <property type="entry name" value="Bet v1-like"/>
    <property type="match status" value="1"/>
</dbReference>
<feature type="domain" description="DUF3074" evidence="1">
    <location>
        <begin position="68"/>
        <end position="233"/>
    </location>
</feature>
<dbReference type="OrthoDB" id="6423603at2759"/>
<proteinExistence type="predicted"/>
<dbReference type="Proteomes" id="UP000736335">
    <property type="component" value="Unassembled WGS sequence"/>
</dbReference>
<dbReference type="AlphaFoldDB" id="A0A9P6HA68"/>